<dbReference type="PIRSF" id="PIRSF028756">
    <property type="entry name" value="PPK2_prd"/>
    <property type="match status" value="1"/>
</dbReference>
<evidence type="ECO:0000256" key="1">
    <source>
        <dbReference type="ARBA" id="ARBA00009924"/>
    </source>
</evidence>
<dbReference type="Proteomes" id="UP001589654">
    <property type="component" value="Unassembled WGS sequence"/>
</dbReference>
<proteinExistence type="inferred from homology"/>
<reference evidence="5 6" key="1">
    <citation type="submission" date="2024-09" db="EMBL/GenBank/DDBJ databases">
        <authorList>
            <person name="Sun Q."/>
            <person name="Mori K."/>
        </authorList>
    </citation>
    <scope>NUCLEOTIDE SEQUENCE [LARGE SCALE GENOMIC DNA]</scope>
    <source>
        <strain evidence="5 6">CECT 7682</strain>
    </source>
</reference>
<protein>
    <submittedName>
        <fullName evidence="5">PPK2 family polyphosphate kinase</fullName>
    </submittedName>
</protein>
<dbReference type="EMBL" id="JBHMEW010000057">
    <property type="protein sequence ID" value="MFB9212092.1"/>
    <property type="molecule type" value="Genomic_DNA"/>
</dbReference>
<evidence type="ECO:0000259" key="4">
    <source>
        <dbReference type="Pfam" id="PF03976"/>
    </source>
</evidence>
<dbReference type="InterPro" id="IPR016898">
    <property type="entry name" value="Polyphosphate_phosphotransfera"/>
</dbReference>
<dbReference type="PANTHER" id="PTHR34383">
    <property type="entry name" value="POLYPHOSPHATE:AMP PHOSPHOTRANSFERASE-RELATED"/>
    <property type="match status" value="1"/>
</dbReference>
<dbReference type="Gene3D" id="3.40.50.300">
    <property type="entry name" value="P-loop containing nucleotide triphosphate hydrolases"/>
    <property type="match status" value="1"/>
</dbReference>
<feature type="domain" description="Polyphosphate kinase-2-related" evidence="4">
    <location>
        <begin position="20"/>
        <end position="236"/>
    </location>
</feature>
<evidence type="ECO:0000313" key="5">
    <source>
        <dbReference type="EMBL" id="MFB9212092.1"/>
    </source>
</evidence>
<dbReference type="InterPro" id="IPR022488">
    <property type="entry name" value="PPK2-related"/>
</dbReference>
<dbReference type="InterPro" id="IPR022300">
    <property type="entry name" value="PPK2-rel_1"/>
</dbReference>
<dbReference type="GO" id="GO:0016301">
    <property type="term" value="F:kinase activity"/>
    <property type="evidence" value="ECO:0007669"/>
    <property type="project" value="UniProtKB-KW"/>
</dbReference>
<dbReference type="SUPFAM" id="SSF52540">
    <property type="entry name" value="P-loop containing nucleoside triphosphate hydrolases"/>
    <property type="match status" value="1"/>
</dbReference>
<evidence type="ECO:0000313" key="6">
    <source>
        <dbReference type="Proteomes" id="UP001589654"/>
    </source>
</evidence>
<comment type="caution">
    <text evidence="5">The sequence shown here is derived from an EMBL/GenBank/DDBJ whole genome shotgun (WGS) entry which is preliminary data.</text>
</comment>
<gene>
    <name evidence="5" type="ORF">ACFFUR_09760</name>
</gene>
<keyword evidence="3 5" id="KW-0418">Kinase</keyword>
<accession>A0ABV5J6G2</accession>
<keyword evidence="6" id="KW-1185">Reference proteome</keyword>
<dbReference type="NCBIfam" id="TIGR03709">
    <property type="entry name" value="PPK2_rel_1"/>
    <property type="match status" value="1"/>
</dbReference>
<dbReference type="InterPro" id="IPR027417">
    <property type="entry name" value="P-loop_NTPase"/>
</dbReference>
<sequence>MSALKDISTLPPKQAKRGKCKNGLMAFHKRLFELQNVFYADGRYGLLIILQGMDTSGKDGTIRHVMTCMNPMGLRVQSFKKPTEDEQNHDFLWRVYPHIPPKSIIQVFNRSYYEDIIIPVVNQSQPKDLIMHRLNLINEIEQHLVENDIHILKSFLHISHSKQQERIKERLSMLHKRWKYSKDDETAAKKWDAYLRIYDTLIVDCNYVPWHIIPADKRWYRNYSVAKTIIEYLEKLNLKYPNK</sequence>
<comment type="similarity">
    <text evidence="1">Belongs to the polyphosphate kinase 2 (PPK2) family. Class I subfamily.</text>
</comment>
<keyword evidence="2" id="KW-0808">Transferase</keyword>
<organism evidence="5 6">
    <name type="scientific">Echinicola jeungdonensis</name>
    <dbReference type="NCBI Taxonomy" id="709343"/>
    <lineage>
        <taxon>Bacteria</taxon>
        <taxon>Pseudomonadati</taxon>
        <taxon>Bacteroidota</taxon>
        <taxon>Cytophagia</taxon>
        <taxon>Cytophagales</taxon>
        <taxon>Cyclobacteriaceae</taxon>
        <taxon>Echinicola</taxon>
    </lineage>
</organism>
<dbReference type="RefSeq" id="WP_290249503.1">
    <property type="nucleotide sequence ID" value="NZ_JAUFQT010000002.1"/>
</dbReference>
<name>A0ABV5J6G2_9BACT</name>
<dbReference type="Pfam" id="PF03976">
    <property type="entry name" value="PPK2"/>
    <property type="match status" value="1"/>
</dbReference>
<evidence type="ECO:0000256" key="2">
    <source>
        <dbReference type="ARBA" id="ARBA00022679"/>
    </source>
</evidence>
<dbReference type="PANTHER" id="PTHR34383:SF3">
    <property type="entry name" value="POLYPHOSPHATE:AMP PHOSPHOTRANSFERASE"/>
    <property type="match status" value="1"/>
</dbReference>
<evidence type="ECO:0000256" key="3">
    <source>
        <dbReference type="ARBA" id="ARBA00022777"/>
    </source>
</evidence>